<feature type="domain" description="N-(5'phosphoribosyl) anthranilate isomerase (PRAI)" evidence="11">
    <location>
        <begin position="3"/>
        <end position="198"/>
    </location>
</feature>
<comment type="catalytic activity">
    <reaction evidence="1 10">
        <text>N-(5-phospho-beta-D-ribosyl)anthranilate = 1-(2-carboxyphenylamino)-1-deoxy-D-ribulose 5-phosphate</text>
        <dbReference type="Rhea" id="RHEA:21540"/>
        <dbReference type="ChEBI" id="CHEBI:18277"/>
        <dbReference type="ChEBI" id="CHEBI:58613"/>
        <dbReference type="EC" id="5.3.1.24"/>
    </reaction>
</comment>
<dbReference type="RefSeq" id="WP_216064145.1">
    <property type="nucleotide sequence ID" value="NZ_JAHKPP010000027.1"/>
</dbReference>
<evidence type="ECO:0000256" key="10">
    <source>
        <dbReference type="HAMAP-Rule" id="MF_00135"/>
    </source>
</evidence>
<dbReference type="CDD" id="cd00405">
    <property type="entry name" value="PRAI"/>
    <property type="match status" value="1"/>
</dbReference>
<reference evidence="12" key="1">
    <citation type="submission" date="2023-07" db="EMBL/GenBank/DDBJ databases">
        <title>Genome content predicts the carbon catabolic preferences of heterotrophic bacteria.</title>
        <authorList>
            <person name="Gralka M."/>
        </authorList>
    </citation>
    <scope>NUCLEOTIDE SEQUENCE</scope>
    <source>
        <strain evidence="12">I3M17_2</strain>
    </source>
</reference>
<keyword evidence="6 10" id="KW-0028">Amino-acid biosynthesis</keyword>
<proteinExistence type="inferred from homology"/>
<organism evidence="12 13">
    <name type="scientific">Saccharophagus degradans</name>
    <dbReference type="NCBI Taxonomy" id="86304"/>
    <lineage>
        <taxon>Bacteria</taxon>
        <taxon>Pseudomonadati</taxon>
        <taxon>Pseudomonadota</taxon>
        <taxon>Gammaproteobacteria</taxon>
        <taxon>Cellvibrionales</taxon>
        <taxon>Cellvibrionaceae</taxon>
        <taxon>Saccharophagus</taxon>
    </lineage>
</organism>
<keyword evidence="7 10" id="KW-0822">Tryptophan biosynthesis</keyword>
<comment type="similarity">
    <text evidence="3 10">Belongs to the TrpF family.</text>
</comment>
<evidence type="ECO:0000256" key="8">
    <source>
        <dbReference type="ARBA" id="ARBA00023141"/>
    </source>
</evidence>
<evidence type="ECO:0000313" key="12">
    <source>
        <dbReference type="EMBL" id="MDO6421104.1"/>
    </source>
</evidence>
<dbReference type="AlphaFoldDB" id="A0AAW7X1A6"/>
<gene>
    <name evidence="10" type="primary">trpF</name>
    <name evidence="12" type="ORF">Q4521_01315</name>
</gene>
<dbReference type="Pfam" id="PF00697">
    <property type="entry name" value="PRAI"/>
    <property type="match status" value="1"/>
</dbReference>
<dbReference type="FunFam" id="3.20.20.70:FF:000075">
    <property type="entry name" value="Tryptophan biosynthesis protein TRP1"/>
    <property type="match status" value="1"/>
</dbReference>
<dbReference type="InterPro" id="IPR044643">
    <property type="entry name" value="TrpF_fam"/>
</dbReference>
<evidence type="ECO:0000256" key="2">
    <source>
        <dbReference type="ARBA" id="ARBA00004664"/>
    </source>
</evidence>
<comment type="caution">
    <text evidence="12">The sequence shown here is derived from an EMBL/GenBank/DDBJ whole genome shotgun (WGS) entry which is preliminary data.</text>
</comment>
<dbReference type="NCBIfam" id="NF002298">
    <property type="entry name" value="PRK01222.1-4"/>
    <property type="match status" value="1"/>
</dbReference>
<dbReference type="GO" id="GO:0004640">
    <property type="term" value="F:phosphoribosylanthranilate isomerase activity"/>
    <property type="evidence" value="ECO:0007669"/>
    <property type="project" value="UniProtKB-UniRule"/>
</dbReference>
<evidence type="ECO:0000256" key="9">
    <source>
        <dbReference type="ARBA" id="ARBA00023235"/>
    </source>
</evidence>
<dbReference type="InterPro" id="IPR001240">
    <property type="entry name" value="PRAI_dom"/>
</dbReference>
<sequence>MRVKICGITNEADAAMVSRAGADALGMVFYPPSPRHVADFGQARAIVQAANPFISIVALVVNPDKAWLEELLSSVPVNLIQFHGDESPEFCESFYRPYVKALRMKEGLDINSESQRYASSAGILLDTYKKGVPGGTGESFNWDLVPKQRTRPLILAGGLDATNVAQAIAVAKPDAVDVSGGVEAGPGKKSVVEVERFITAAKTCCS</sequence>
<protein>
    <recommendedName>
        <fullName evidence="5 10">N-(5'-phosphoribosyl)anthranilate isomerase</fullName>
        <shortName evidence="10">PRAI</shortName>
        <ecNumber evidence="4 10">5.3.1.24</ecNumber>
    </recommendedName>
</protein>
<dbReference type="PANTHER" id="PTHR42894">
    <property type="entry name" value="N-(5'-PHOSPHORIBOSYL)ANTHRANILATE ISOMERASE"/>
    <property type="match status" value="1"/>
</dbReference>
<dbReference type="EMBL" id="JAUOPB010000001">
    <property type="protein sequence ID" value="MDO6421104.1"/>
    <property type="molecule type" value="Genomic_DNA"/>
</dbReference>
<dbReference type="GO" id="GO:0000162">
    <property type="term" value="P:L-tryptophan biosynthetic process"/>
    <property type="evidence" value="ECO:0007669"/>
    <property type="project" value="UniProtKB-UniRule"/>
</dbReference>
<evidence type="ECO:0000256" key="1">
    <source>
        <dbReference type="ARBA" id="ARBA00001164"/>
    </source>
</evidence>
<name>A0AAW7X1A6_9GAMM</name>
<keyword evidence="8 10" id="KW-0057">Aromatic amino acid biosynthesis</keyword>
<dbReference type="HAMAP" id="MF_00135">
    <property type="entry name" value="PRAI"/>
    <property type="match status" value="1"/>
</dbReference>
<evidence type="ECO:0000259" key="11">
    <source>
        <dbReference type="Pfam" id="PF00697"/>
    </source>
</evidence>
<evidence type="ECO:0000256" key="3">
    <source>
        <dbReference type="ARBA" id="ARBA00007571"/>
    </source>
</evidence>
<comment type="pathway">
    <text evidence="2 10">Amino-acid biosynthesis; L-tryptophan biosynthesis; L-tryptophan from chorismate: step 3/5.</text>
</comment>
<evidence type="ECO:0000256" key="6">
    <source>
        <dbReference type="ARBA" id="ARBA00022605"/>
    </source>
</evidence>
<evidence type="ECO:0000256" key="7">
    <source>
        <dbReference type="ARBA" id="ARBA00022822"/>
    </source>
</evidence>
<keyword evidence="9 10" id="KW-0413">Isomerase</keyword>
<dbReference type="PANTHER" id="PTHR42894:SF1">
    <property type="entry name" value="N-(5'-PHOSPHORIBOSYL)ANTHRANILATE ISOMERASE"/>
    <property type="match status" value="1"/>
</dbReference>
<evidence type="ECO:0000313" key="13">
    <source>
        <dbReference type="Proteomes" id="UP001169760"/>
    </source>
</evidence>
<evidence type="ECO:0000256" key="4">
    <source>
        <dbReference type="ARBA" id="ARBA00012572"/>
    </source>
</evidence>
<evidence type="ECO:0000256" key="5">
    <source>
        <dbReference type="ARBA" id="ARBA00022272"/>
    </source>
</evidence>
<dbReference type="Proteomes" id="UP001169760">
    <property type="component" value="Unassembled WGS sequence"/>
</dbReference>
<dbReference type="EC" id="5.3.1.24" evidence="4 10"/>
<accession>A0AAW7X1A6</accession>